<sequence length="81" mass="9254">MTDLQKLKFNVREHQVPYFTDEELEYLLELYGDVEKASYEALILKAENTGLDVSGITTKDSSSYFKMLASHFARTNSGILE</sequence>
<name>A0AAU8AYC0_9CAUD</name>
<evidence type="ECO:0000313" key="1">
    <source>
        <dbReference type="EMBL" id="XCD05015.1"/>
    </source>
</evidence>
<proteinExistence type="predicted"/>
<reference evidence="1" key="1">
    <citation type="submission" date="2024-03" db="EMBL/GenBank/DDBJ databases">
        <title>Diverse circular DNA viruses in blood, oral, and fecal samples of captive lemurs.</title>
        <authorList>
            <person name="Paietta E.N."/>
            <person name="Kraberger S."/>
            <person name="Lund M.C."/>
            <person name="Custer J.M."/>
            <person name="Vargas K.M."/>
            <person name="Ehmke E.E."/>
            <person name="Yoder A.D."/>
            <person name="Varsani A."/>
        </authorList>
    </citation>
    <scope>NUCLEOTIDE SEQUENCE</scope>
    <source>
        <strain evidence="1">Duke_24FS_3</strain>
    </source>
</reference>
<accession>A0AAU8AYC0</accession>
<dbReference type="EMBL" id="PP511521">
    <property type="protein sequence ID" value="XCD05015.1"/>
    <property type="molecule type" value="Genomic_DNA"/>
</dbReference>
<organism evidence="1">
    <name type="scientific">Dulem virus 36</name>
    <dbReference type="NCBI Taxonomy" id="3145754"/>
    <lineage>
        <taxon>Viruses</taxon>
        <taxon>Duplodnaviria</taxon>
        <taxon>Heunggongvirae</taxon>
        <taxon>Uroviricota</taxon>
        <taxon>Caudoviricetes</taxon>
    </lineage>
</organism>
<protein>
    <submittedName>
        <fullName evidence="1">Uncharacterized protein</fullName>
    </submittedName>
</protein>